<gene>
    <name evidence="1" type="ORF">YALI1_B23603g</name>
</gene>
<dbReference type="RefSeq" id="XP_068138214.1">
    <property type="nucleotide sequence ID" value="XM_068282113.1"/>
</dbReference>
<dbReference type="Proteomes" id="UP000182444">
    <property type="component" value="Chromosome 1B"/>
</dbReference>
<dbReference type="EMBL" id="CP017554">
    <property type="protein sequence ID" value="AOW01875.1"/>
    <property type="molecule type" value="Genomic_DNA"/>
</dbReference>
<reference evidence="1 2" key="1">
    <citation type="journal article" date="2016" name="PLoS ONE">
        <title>Sequence Assembly of Yarrowia lipolytica Strain W29/CLIB89 Shows Transposable Element Diversity.</title>
        <authorList>
            <person name="Magnan C."/>
            <person name="Yu J."/>
            <person name="Chang I."/>
            <person name="Jahn E."/>
            <person name="Kanomata Y."/>
            <person name="Wu J."/>
            <person name="Zeller M."/>
            <person name="Oakes M."/>
            <person name="Baldi P."/>
            <person name="Sandmeyer S."/>
        </authorList>
    </citation>
    <scope>NUCLEOTIDE SEQUENCE [LARGE SCALE GENOMIC DNA]</scope>
    <source>
        <strain evidence="2">CLIB89(W29)</strain>
    </source>
</reference>
<name>A0A1D8N8B9_YARLL</name>
<evidence type="ECO:0000313" key="2">
    <source>
        <dbReference type="Proteomes" id="UP000182444"/>
    </source>
</evidence>
<organism evidence="1 2">
    <name type="scientific">Yarrowia lipolytica</name>
    <name type="common">Candida lipolytica</name>
    <dbReference type="NCBI Taxonomy" id="4952"/>
    <lineage>
        <taxon>Eukaryota</taxon>
        <taxon>Fungi</taxon>
        <taxon>Dikarya</taxon>
        <taxon>Ascomycota</taxon>
        <taxon>Saccharomycotina</taxon>
        <taxon>Dipodascomycetes</taxon>
        <taxon>Dipodascales</taxon>
        <taxon>Dipodascales incertae sedis</taxon>
        <taxon>Yarrowia</taxon>
    </lineage>
</organism>
<sequence>MSESTRVPRLGYSIIRFGSCTTATIFVPVSFAAGGYDSQVPPTNRQTDLLGLIPSRRQWVNSKRRKKDTVKTL</sequence>
<accession>A0A1D8N8B9</accession>
<dbReference type="VEuPathDB" id="FungiDB:YALI1_B23603g"/>
<evidence type="ECO:0000313" key="1">
    <source>
        <dbReference type="EMBL" id="AOW01875.1"/>
    </source>
</evidence>
<protein>
    <submittedName>
        <fullName evidence="1">Uncharacterized protein</fullName>
    </submittedName>
</protein>
<dbReference type="AlphaFoldDB" id="A0A1D8N8B9"/>
<dbReference type="GeneID" id="94582759"/>
<proteinExistence type="predicted"/>